<evidence type="ECO:0000256" key="1">
    <source>
        <dbReference type="SAM" id="MobiDB-lite"/>
    </source>
</evidence>
<feature type="domain" description="4Fe-4S ferredoxin-type" evidence="2">
    <location>
        <begin position="844"/>
        <end position="874"/>
    </location>
</feature>
<proteinExistence type="predicted"/>
<dbReference type="PANTHER" id="PTHR42783">
    <property type="entry name" value="GLUTAMATE SYNTHASE [NADPH] SMALL CHAIN"/>
    <property type="match status" value="1"/>
</dbReference>
<evidence type="ECO:0000313" key="4">
    <source>
        <dbReference type="Proteomes" id="UP000642829"/>
    </source>
</evidence>
<dbReference type="RefSeq" id="WP_189515495.1">
    <property type="nucleotide sequence ID" value="NZ_BMXG01000015.1"/>
</dbReference>
<dbReference type="InterPro" id="IPR030948">
    <property type="entry name" value="TAT_var_transloc_signal_dom"/>
</dbReference>
<dbReference type="Gene3D" id="3.40.50.740">
    <property type="match status" value="1"/>
</dbReference>
<dbReference type="PROSITE" id="PS51379">
    <property type="entry name" value="4FE4S_FER_2"/>
    <property type="match status" value="2"/>
</dbReference>
<dbReference type="NCBIfam" id="TIGR04519">
    <property type="entry name" value="MoCo_extend_TAT"/>
    <property type="match status" value="1"/>
</dbReference>
<dbReference type="CDD" id="cd02784">
    <property type="entry name" value="MopB_CT_PHLH"/>
    <property type="match status" value="1"/>
</dbReference>
<dbReference type="EMBL" id="BMXG01000015">
    <property type="protein sequence ID" value="GHC06156.1"/>
    <property type="molecule type" value="Genomic_DNA"/>
</dbReference>
<reference evidence="3" key="2">
    <citation type="submission" date="2020-09" db="EMBL/GenBank/DDBJ databases">
        <authorList>
            <person name="Sun Q."/>
            <person name="Kim S."/>
        </authorList>
    </citation>
    <scope>NUCLEOTIDE SEQUENCE</scope>
    <source>
        <strain evidence="3">KCTC 12870</strain>
    </source>
</reference>
<dbReference type="InterPro" id="IPR017896">
    <property type="entry name" value="4Fe4S_Fe-S-bd"/>
</dbReference>
<name>A0A8J3DJA9_9BACT</name>
<feature type="region of interest" description="Disordered" evidence="1">
    <location>
        <begin position="1"/>
        <end position="24"/>
    </location>
</feature>
<protein>
    <submittedName>
        <fullName evidence="3">Molybdopterin oxidoreductase</fullName>
    </submittedName>
</protein>
<accession>A0A8J3DJA9</accession>
<comment type="caution">
    <text evidence="3">The sequence shown here is derived from an EMBL/GenBank/DDBJ whole genome shotgun (WGS) entry which is preliminary data.</text>
</comment>
<feature type="region of interest" description="Disordered" evidence="1">
    <location>
        <begin position="1101"/>
        <end position="1159"/>
    </location>
</feature>
<feature type="compositionally biased region" description="Basic and acidic residues" evidence="1">
    <location>
        <begin position="1113"/>
        <end position="1159"/>
    </location>
</feature>
<reference evidence="3" key="1">
    <citation type="journal article" date="2014" name="Int. J. Syst. Evol. Microbiol.">
        <title>Complete genome sequence of Corynebacterium casei LMG S-19264T (=DSM 44701T), isolated from a smear-ripened cheese.</title>
        <authorList>
            <consortium name="US DOE Joint Genome Institute (JGI-PGF)"/>
            <person name="Walter F."/>
            <person name="Albersmeier A."/>
            <person name="Kalinowski J."/>
            <person name="Ruckert C."/>
        </authorList>
    </citation>
    <scope>NUCLEOTIDE SEQUENCE</scope>
    <source>
        <strain evidence="3">KCTC 12870</strain>
    </source>
</reference>
<dbReference type="AlphaFoldDB" id="A0A8J3DJA9"/>
<feature type="domain" description="4Fe-4S ferredoxin-type" evidence="2">
    <location>
        <begin position="905"/>
        <end position="938"/>
    </location>
</feature>
<gene>
    <name evidence="3" type="ORF">GCM10007047_24030</name>
</gene>
<dbReference type="CDD" id="cd10551">
    <property type="entry name" value="PsrB"/>
    <property type="match status" value="1"/>
</dbReference>
<keyword evidence="4" id="KW-1185">Reference proteome</keyword>
<dbReference type="Gene3D" id="3.30.70.20">
    <property type="match status" value="2"/>
</dbReference>
<organism evidence="3 4">
    <name type="scientific">Cerasicoccus arenae</name>
    <dbReference type="NCBI Taxonomy" id="424488"/>
    <lineage>
        <taxon>Bacteria</taxon>
        <taxon>Pseudomonadati</taxon>
        <taxon>Verrucomicrobiota</taxon>
        <taxon>Opitutia</taxon>
        <taxon>Puniceicoccales</taxon>
        <taxon>Cerasicoccaceae</taxon>
        <taxon>Cerasicoccus</taxon>
    </lineage>
</organism>
<dbReference type="Pfam" id="PF13247">
    <property type="entry name" value="Fer4_11"/>
    <property type="match status" value="1"/>
</dbReference>
<evidence type="ECO:0000259" key="2">
    <source>
        <dbReference type="PROSITE" id="PS51379"/>
    </source>
</evidence>
<sequence>MKRKFHHPEPTAREQAAPTYWRSPGELAKTPEFQQWLEREFPEGSTEANETDRRSFLKLMGASAGLAGIGLTGCRMPVRHIMPYSKQPELMVPGVPMYYASSFPGSQENIPLIVETNDARPTKIEGNPSDPGYAGATDSFAQASVLDLYDPDRLQKSFQKGGKPVDQASIRSMLANLQATYAANKGKGLAILAQPATSPTRRRLVASLKKQFPEVIWAEYEPVDTSAPTRAIEKLTGKPLRPFYQVDQAHRILALDSDFLATEPGHIHFSKGFGKGRAVKDSHEVDQMNRLYAVESNFSLTGGMADHRLRAATAHIPAFTALVAAALMEQSGMSAELVDKLKAQGKGLEVDQKWINECVKDLLANKGKSLIVAGPHLPEEVHVLVFAMNGVLGADGHTVKYIEQPAFAEKNISDVAAGLNDGSIKTLVVLGGNPAYDAPADLKFAEAMGKAEQVIRHGYYGDETSELASVTIASTHYLESWDDGRAICGDYLPVQPMILPLFQGFSEIEVMALMQGIDPAGNGYELVKETFGEVTGKTDDLSFETWLAEGVWLDARYPAATIGSEPAVKAGQMASAMSISAPKVSAEELEVRIIPSTHAYDGRYNNNGWLMECPDPMTKLTWDNAILVSPKLGKKLGITPSPILMDKLGELHMNANQFKQGKEEAHIGTIEVNGHKVTGPMHILPGLADSTVVVSLGFGRRKTGRIGTDIYYPNVGKGIGFDAYPLTSTDSMALATGAKLTKSEETFKLANTQEHWSMEGRAIIREANKDEYKENPGFVNEMGVESHSPPIYGAARNDSAAEKALDIPRGGSSYKTPAFGEPAPNVSVWNTEEGKAQYQAPQQWGMNIDLNTCTACNACVIACQSENNIPIVGKDQVLRGREMHWIRLDRYFATDPGADTTEIPEDPQVNFMSMACQHCELAPCESVCPVNATVHDEQGLNVMAYNRCVGTRYCANNCPYKVRRFNFFDFNKRERADLYAGPLGPNKYETEASQLTRMQKNPNVTVRMRGVMEKCTYCLQRIEMAKINQKNKAKDSANTRVKDGTIKVACQQVCPTEAITFGDVADPESAVSKAKSSDRNYAVLGYLNVRPRTTYLAKLRNPNPAISKAKPLSRQEYDAKSGHGGHDESHDTHSEEHATTTEGQGEAKHEAHSAEKAHH</sequence>
<evidence type="ECO:0000313" key="3">
    <source>
        <dbReference type="EMBL" id="GHC06156.1"/>
    </source>
</evidence>
<dbReference type="SUPFAM" id="SSF54862">
    <property type="entry name" value="4Fe-4S ferredoxins"/>
    <property type="match status" value="1"/>
</dbReference>
<dbReference type="Proteomes" id="UP000642829">
    <property type="component" value="Unassembled WGS sequence"/>
</dbReference>
<dbReference type="PANTHER" id="PTHR42783:SF3">
    <property type="entry name" value="GLUTAMATE SYNTHASE [NADPH] SMALL CHAIN-RELATED"/>
    <property type="match status" value="1"/>
</dbReference>
<dbReference type="SUPFAM" id="SSF53706">
    <property type="entry name" value="Formate dehydrogenase/DMSO reductase, domains 1-3"/>
    <property type="match status" value="1"/>
</dbReference>